<dbReference type="InterPro" id="IPR000210">
    <property type="entry name" value="BTB/POZ_dom"/>
</dbReference>
<dbReference type="GO" id="GO:0030163">
    <property type="term" value="P:protein catabolic process"/>
    <property type="evidence" value="ECO:0007669"/>
    <property type="project" value="UniProtKB-ARBA"/>
</dbReference>
<dbReference type="PANTHER" id="PTHR24413">
    <property type="entry name" value="SPECKLE-TYPE POZ PROTEIN"/>
    <property type="match status" value="1"/>
</dbReference>
<dbReference type="WBParaSite" id="MBELARI_LOCUS17575">
    <property type="protein sequence ID" value="MBELARI_LOCUS17575"/>
    <property type="gene ID" value="MBELARI_LOCUS17575"/>
</dbReference>
<evidence type="ECO:0000313" key="5">
    <source>
        <dbReference type="WBParaSite" id="MBELARI_LOCUS17575"/>
    </source>
</evidence>
<name>A0AAF3ETT2_9BILA</name>
<dbReference type="CDD" id="cd14733">
    <property type="entry name" value="BACK"/>
    <property type="match status" value="1"/>
</dbReference>
<dbReference type="Pfam" id="PF22486">
    <property type="entry name" value="MATH_2"/>
    <property type="match status" value="1"/>
</dbReference>
<proteinExistence type="predicted"/>
<feature type="domain" description="MATH" evidence="3">
    <location>
        <begin position="54"/>
        <end position="182"/>
    </location>
</feature>
<dbReference type="AlphaFoldDB" id="A0AAF3ETT2"/>
<sequence>MSRQSDRQLTPTRARVIDEAYLALMNISPVSPAVSIPPKLETVSKQATKVTALSAKLEWRIEQFQRLMRLFKNGQNLISKQFGSPEATVVAWELHVYPNGKRDEDANNVSYFLRQVGLTRDEDPVLTEFQIYALDGMDQRVSICRDTKDFINQQGRGKFQVSREKMNSALQADGSLMLVCEVEYLPPGVKMHAETDRPSFIMHESKENRIRDANREMLENELFTDCVIQVDNKQIKAHKCVLGQHSEVFRMMFANEMMVEAKEGIIDIKDCKYEPMLAMINFIYANAFELDETCAEDVLQIADKYAVFPLKEKCEKHLASQLTLTNFLSTAVFADTYSAQLLKAACVRYFCENQRNIIKSPEWEEMKSTRPHLLIDIMELAFTVNASGSPYADSPSYEVADEYRPRKRARRSAVSPQ</sequence>
<dbReference type="Gene3D" id="3.30.710.10">
    <property type="entry name" value="Potassium Channel Kv1.1, Chain A"/>
    <property type="match status" value="1"/>
</dbReference>
<evidence type="ECO:0000259" key="3">
    <source>
        <dbReference type="PROSITE" id="PS50144"/>
    </source>
</evidence>
<dbReference type="PROSITE" id="PS50097">
    <property type="entry name" value="BTB"/>
    <property type="match status" value="1"/>
</dbReference>
<protein>
    <submittedName>
        <fullName evidence="5">Uncharacterized protein</fullName>
    </submittedName>
</protein>
<keyword evidence="4" id="KW-1185">Reference proteome</keyword>
<reference evidence="5" key="1">
    <citation type="submission" date="2024-02" db="UniProtKB">
        <authorList>
            <consortium name="WormBaseParasite"/>
        </authorList>
    </citation>
    <scope>IDENTIFICATION</scope>
</reference>
<dbReference type="InterPro" id="IPR002083">
    <property type="entry name" value="MATH/TRAF_dom"/>
</dbReference>
<dbReference type="PROSITE" id="PS50144">
    <property type="entry name" value="MATH"/>
    <property type="match status" value="1"/>
</dbReference>
<feature type="domain" description="BTB" evidence="2">
    <location>
        <begin position="224"/>
        <end position="292"/>
    </location>
</feature>
<dbReference type="Gene3D" id="2.60.210.10">
    <property type="entry name" value="Apoptosis, Tumor Necrosis Factor Receptor Associated Protein 2, Chain A"/>
    <property type="match status" value="1"/>
</dbReference>
<dbReference type="SMART" id="SM00225">
    <property type="entry name" value="BTB"/>
    <property type="match status" value="1"/>
</dbReference>
<dbReference type="Pfam" id="PF00651">
    <property type="entry name" value="BTB"/>
    <property type="match status" value="1"/>
</dbReference>
<dbReference type="CDD" id="cd18186">
    <property type="entry name" value="BTB_POZ_ZBTB_KLHL-like"/>
    <property type="match status" value="1"/>
</dbReference>
<evidence type="ECO:0000313" key="4">
    <source>
        <dbReference type="Proteomes" id="UP000887575"/>
    </source>
</evidence>
<dbReference type="InterPro" id="IPR008974">
    <property type="entry name" value="TRAF-like"/>
</dbReference>
<feature type="region of interest" description="Disordered" evidence="1">
    <location>
        <begin position="388"/>
        <end position="417"/>
    </location>
</feature>
<evidence type="ECO:0000256" key="1">
    <source>
        <dbReference type="SAM" id="MobiDB-lite"/>
    </source>
</evidence>
<organism evidence="4 5">
    <name type="scientific">Mesorhabditis belari</name>
    <dbReference type="NCBI Taxonomy" id="2138241"/>
    <lineage>
        <taxon>Eukaryota</taxon>
        <taxon>Metazoa</taxon>
        <taxon>Ecdysozoa</taxon>
        <taxon>Nematoda</taxon>
        <taxon>Chromadorea</taxon>
        <taxon>Rhabditida</taxon>
        <taxon>Rhabditina</taxon>
        <taxon>Rhabditomorpha</taxon>
        <taxon>Rhabditoidea</taxon>
        <taxon>Rhabditidae</taxon>
        <taxon>Mesorhabditinae</taxon>
        <taxon>Mesorhabditis</taxon>
    </lineage>
</organism>
<dbReference type="InterPro" id="IPR011333">
    <property type="entry name" value="SKP1/BTB/POZ_sf"/>
</dbReference>
<dbReference type="SUPFAM" id="SSF54695">
    <property type="entry name" value="POZ domain"/>
    <property type="match status" value="1"/>
</dbReference>
<dbReference type="CDD" id="cd00121">
    <property type="entry name" value="MATH"/>
    <property type="match status" value="1"/>
</dbReference>
<evidence type="ECO:0000259" key="2">
    <source>
        <dbReference type="PROSITE" id="PS50097"/>
    </source>
</evidence>
<accession>A0AAF3ETT2</accession>
<dbReference type="Proteomes" id="UP000887575">
    <property type="component" value="Unassembled WGS sequence"/>
</dbReference>
<dbReference type="Gene3D" id="1.25.40.420">
    <property type="match status" value="1"/>
</dbReference>
<dbReference type="SUPFAM" id="SSF49599">
    <property type="entry name" value="TRAF domain-like"/>
    <property type="match status" value="1"/>
</dbReference>